<organism evidence="3 4">
    <name type="scientific">Armillaria borealis</name>
    <dbReference type="NCBI Taxonomy" id="47425"/>
    <lineage>
        <taxon>Eukaryota</taxon>
        <taxon>Fungi</taxon>
        <taxon>Dikarya</taxon>
        <taxon>Basidiomycota</taxon>
        <taxon>Agaricomycotina</taxon>
        <taxon>Agaricomycetes</taxon>
        <taxon>Agaricomycetidae</taxon>
        <taxon>Agaricales</taxon>
        <taxon>Marasmiineae</taxon>
        <taxon>Physalacriaceae</taxon>
        <taxon>Armillaria</taxon>
    </lineage>
</organism>
<feature type="signal peptide" evidence="1">
    <location>
        <begin position="1"/>
        <end position="20"/>
    </location>
</feature>
<protein>
    <recommendedName>
        <fullName evidence="2">LysM domain-containing protein</fullName>
    </recommendedName>
</protein>
<sequence length="145" mass="15215">MFSRTFTLIAIIAVAISVKAVCDSGVAGSTHVVNPGDTCWGIATEAGIDVPQLQAANPGIKSSWYLPNGRFGACGAPLLNIAALSRDHYAGGTVSSSLPFAIELSLFAFQKLAPLDDGRINVAWNYDEPDAPESLCGNLQKAHLQ</sequence>
<evidence type="ECO:0000313" key="3">
    <source>
        <dbReference type="EMBL" id="KAK0439866.1"/>
    </source>
</evidence>
<dbReference type="PROSITE" id="PS51782">
    <property type="entry name" value="LYSM"/>
    <property type="match status" value="1"/>
</dbReference>
<dbReference type="InterPro" id="IPR036779">
    <property type="entry name" value="LysM_dom_sf"/>
</dbReference>
<dbReference type="Pfam" id="PF01476">
    <property type="entry name" value="LysM"/>
    <property type="match status" value="1"/>
</dbReference>
<dbReference type="CDD" id="cd22191">
    <property type="entry name" value="DPBB_RlpA_EXP_N-like"/>
    <property type="match status" value="1"/>
</dbReference>
<dbReference type="Proteomes" id="UP001175226">
    <property type="component" value="Unassembled WGS sequence"/>
</dbReference>
<keyword evidence="1" id="KW-0732">Signal</keyword>
<feature type="domain" description="LysM" evidence="2">
    <location>
        <begin position="29"/>
        <end position="73"/>
    </location>
</feature>
<dbReference type="InterPro" id="IPR018392">
    <property type="entry name" value="LysM"/>
</dbReference>
<evidence type="ECO:0000313" key="4">
    <source>
        <dbReference type="Proteomes" id="UP001175226"/>
    </source>
</evidence>
<dbReference type="CDD" id="cd00118">
    <property type="entry name" value="LysM"/>
    <property type="match status" value="1"/>
</dbReference>
<dbReference type="EMBL" id="JAUEPT010000036">
    <property type="protein sequence ID" value="KAK0439866.1"/>
    <property type="molecule type" value="Genomic_DNA"/>
</dbReference>
<dbReference type="Gene3D" id="3.10.350.10">
    <property type="entry name" value="LysM domain"/>
    <property type="match status" value="1"/>
</dbReference>
<keyword evidence="4" id="KW-1185">Reference proteome</keyword>
<evidence type="ECO:0000259" key="2">
    <source>
        <dbReference type="PROSITE" id="PS51782"/>
    </source>
</evidence>
<feature type="chain" id="PRO_5041309701" description="LysM domain-containing protein" evidence="1">
    <location>
        <begin position="21"/>
        <end position="145"/>
    </location>
</feature>
<proteinExistence type="predicted"/>
<gene>
    <name evidence="3" type="ORF">EV421DRAFT_2020655</name>
</gene>
<dbReference type="SUPFAM" id="SSF54106">
    <property type="entry name" value="LysM domain"/>
    <property type="match status" value="1"/>
</dbReference>
<reference evidence="3" key="1">
    <citation type="submission" date="2023-06" db="EMBL/GenBank/DDBJ databases">
        <authorList>
            <consortium name="Lawrence Berkeley National Laboratory"/>
            <person name="Ahrendt S."/>
            <person name="Sahu N."/>
            <person name="Indic B."/>
            <person name="Wong-Bajracharya J."/>
            <person name="Merenyi Z."/>
            <person name="Ke H.-M."/>
            <person name="Monk M."/>
            <person name="Kocsube S."/>
            <person name="Drula E."/>
            <person name="Lipzen A."/>
            <person name="Balint B."/>
            <person name="Henrissat B."/>
            <person name="Andreopoulos B."/>
            <person name="Martin F.M."/>
            <person name="Harder C.B."/>
            <person name="Rigling D."/>
            <person name="Ford K.L."/>
            <person name="Foster G.D."/>
            <person name="Pangilinan J."/>
            <person name="Papanicolaou A."/>
            <person name="Barry K."/>
            <person name="LaButti K."/>
            <person name="Viragh M."/>
            <person name="Koriabine M."/>
            <person name="Yan M."/>
            <person name="Riley R."/>
            <person name="Champramary S."/>
            <person name="Plett K.L."/>
            <person name="Tsai I.J."/>
            <person name="Slot J."/>
            <person name="Sipos G."/>
            <person name="Plett J."/>
            <person name="Nagy L.G."/>
            <person name="Grigoriev I.V."/>
        </authorList>
    </citation>
    <scope>NUCLEOTIDE SEQUENCE</scope>
    <source>
        <strain evidence="3">FPL87.14</strain>
    </source>
</reference>
<evidence type="ECO:0000256" key="1">
    <source>
        <dbReference type="SAM" id="SignalP"/>
    </source>
</evidence>
<accession>A0AA39JBT5</accession>
<comment type="caution">
    <text evidence="3">The sequence shown here is derived from an EMBL/GenBank/DDBJ whole genome shotgun (WGS) entry which is preliminary data.</text>
</comment>
<dbReference type="AlphaFoldDB" id="A0AA39JBT5"/>
<name>A0AA39JBT5_9AGAR</name>